<evidence type="ECO:0000259" key="1">
    <source>
        <dbReference type="SMART" id="SM01227"/>
    </source>
</evidence>
<name>A0A8T2C2B9_9BRAS</name>
<dbReference type="PANTHER" id="PTHR34357">
    <property type="entry name" value="F7A19.14 PROTEIN-RELATED"/>
    <property type="match status" value="1"/>
</dbReference>
<dbReference type="Proteomes" id="UP000694240">
    <property type="component" value="Chromosome 6"/>
</dbReference>
<feature type="domain" description="GCK" evidence="1">
    <location>
        <begin position="76"/>
        <end position="146"/>
    </location>
</feature>
<dbReference type="Pfam" id="PF07802">
    <property type="entry name" value="GCK"/>
    <property type="match status" value="1"/>
</dbReference>
<reference evidence="2 3" key="1">
    <citation type="submission" date="2020-12" db="EMBL/GenBank/DDBJ databases">
        <title>Concerted genomic and epigenomic changes stabilize Arabidopsis allopolyploids.</title>
        <authorList>
            <person name="Chen Z."/>
        </authorList>
    </citation>
    <scope>NUCLEOTIDE SEQUENCE [LARGE SCALE GENOMIC DNA]</scope>
    <source>
        <strain evidence="2">Allo738</strain>
        <tissue evidence="2">Leaf</tissue>
    </source>
</reference>
<evidence type="ECO:0000313" key="3">
    <source>
        <dbReference type="Proteomes" id="UP000694240"/>
    </source>
</evidence>
<evidence type="ECO:0000313" key="2">
    <source>
        <dbReference type="EMBL" id="KAG7592102.1"/>
    </source>
</evidence>
<dbReference type="InterPro" id="IPR012891">
    <property type="entry name" value="GCK_dom"/>
</dbReference>
<dbReference type="AlphaFoldDB" id="A0A8T2C2B9"/>
<gene>
    <name evidence="2" type="ORF">ISN45_Aa01g010480</name>
</gene>
<proteinExistence type="predicted"/>
<sequence length="174" mass="19631">MGIIASSTILKTGDSKSNSGYHQIPAERRRAHQEALANATVDLIARELDVLFPPKLGDTSTDPPKEIDTTKRDEEIELRFCEFMKKGGCKESFTALKNCVDEAQRYTETCHKLWPRLIKCMHAHSDYYQPILALKKACEEQILKDILSIGLSEGVLSEEDVATKQADGFWRDET</sequence>
<comment type="caution">
    <text evidence="2">The sequence shown here is derived from an EMBL/GenBank/DDBJ whole genome shotgun (WGS) entry which is preliminary data.</text>
</comment>
<accession>A0A8T2C2B9</accession>
<dbReference type="SMART" id="SM01227">
    <property type="entry name" value="GCK"/>
    <property type="match status" value="1"/>
</dbReference>
<organism evidence="2 3">
    <name type="scientific">Arabidopsis thaliana x Arabidopsis arenosa</name>
    <dbReference type="NCBI Taxonomy" id="1240361"/>
    <lineage>
        <taxon>Eukaryota</taxon>
        <taxon>Viridiplantae</taxon>
        <taxon>Streptophyta</taxon>
        <taxon>Embryophyta</taxon>
        <taxon>Tracheophyta</taxon>
        <taxon>Spermatophyta</taxon>
        <taxon>Magnoliopsida</taxon>
        <taxon>eudicotyledons</taxon>
        <taxon>Gunneridae</taxon>
        <taxon>Pentapetalae</taxon>
        <taxon>rosids</taxon>
        <taxon>malvids</taxon>
        <taxon>Brassicales</taxon>
        <taxon>Brassicaceae</taxon>
        <taxon>Camelineae</taxon>
        <taxon>Arabidopsis</taxon>
    </lineage>
</organism>
<protein>
    <submittedName>
        <fullName evidence="2">GCK domain</fullName>
    </submittedName>
</protein>
<keyword evidence="3" id="KW-1185">Reference proteome</keyword>
<dbReference type="PANTHER" id="PTHR34357:SF14">
    <property type="entry name" value="F7A19.14 PROTEIN-RELATED"/>
    <property type="match status" value="1"/>
</dbReference>
<dbReference type="EMBL" id="JAEFBK010000006">
    <property type="protein sequence ID" value="KAG7592102.1"/>
    <property type="molecule type" value="Genomic_DNA"/>
</dbReference>